<evidence type="ECO:0000313" key="2">
    <source>
        <dbReference type="Proteomes" id="UP000887226"/>
    </source>
</evidence>
<proteinExistence type="predicted"/>
<comment type="caution">
    <text evidence="1">The sequence shown here is derived from an EMBL/GenBank/DDBJ whole genome shotgun (WGS) entry which is preliminary data.</text>
</comment>
<keyword evidence="2" id="KW-1185">Reference proteome</keyword>
<dbReference type="Proteomes" id="UP000887226">
    <property type="component" value="Unassembled WGS sequence"/>
</dbReference>
<protein>
    <submittedName>
        <fullName evidence="1">Uncharacterized protein</fullName>
    </submittedName>
</protein>
<gene>
    <name evidence="1" type="ORF">BJ878DRAFT_494642</name>
</gene>
<dbReference type="OrthoDB" id="5372935at2759"/>
<dbReference type="EMBL" id="MU253785">
    <property type="protein sequence ID" value="KAG9247012.1"/>
    <property type="molecule type" value="Genomic_DNA"/>
</dbReference>
<dbReference type="PANTHER" id="PTHR42085:SF2">
    <property type="entry name" value="F-BOX DOMAIN-CONTAINING PROTEIN"/>
    <property type="match status" value="1"/>
</dbReference>
<dbReference type="AlphaFoldDB" id="A0A9P7Z816"/>
<dbReference type="PANTHER" id="PTHR42085">
    <property type="entry name" value="F-BOX DOMAIN-CONTAINING PROTEIN"/>
    <property type="match status" value="1"/>
</dbReference>
<organism evidence="1 2">
    <name type="scientific">Calycina marina</name>
    <dbReference type="NCBI Taxonomy" id="1763456"/>
    <lineage>
        <taxon>Eukaryota</taxon>
        <taxon>Fungi</taxon>
        <taxon>Dikarya</taxon>
        <taxon>Ascomycota</taxon>
        <taxon>Pezizomycotina</taxon>
        <taxon>Leotiomycetes</taxon>
        <taxon>Helotiales</taxon>
        <taxon>Pezizellaceae</taxon>
        <taxon>Calycina</taxon>
    </lineage>
</organism>
<sequence length="300" mass="33177">MARRTQLHAISSVLSIRTLPSATGASIIAATTPVSSAYPSAYPSEAEEDDDEDVRGRKRKKAFPFLSLPSELRNNTYSLVFSTAPAVMDLDPDTFWQLHRYKTLALFSVSRQVHSESTHHFFSTHTFRIFPTHPGRYFKTEKPLLARLPAHYRSCITNLELRLGPGFNAPPRGWVVNEALGLGDCVNVRILKVFVQCDPSDGFFKGFRAGEGFYEKCCQDWLEGVIDGIPTIGTVEFDAYTSVMQSGDMMQGLGRVVSKFGKVVGWGPERGWDKENDNAWLDALLTSGGAAVSKSVAIFA</sequence>
<evidence type="ECO:0000313" key="1">
    <source>
        <dbReference type="EMBL" id="KAG9247012.1"/>
    </source>
</evidence>
<accession>A0A9P7Z816</accession>
<dbReference type="InterPro" id="IPR038883">
    <property type="entry name" value="AN11006-like"/>
</dbReference>
<reference evidence="1" key="1">
    <citation type="journal article" date="2021" name="IMA Fungus">
        <title>Genomic characterization of three marine fungi, including Emericellopsis atlantica sp. nov. with signatures of a generalist lifestyle and marine biomass degradation.</title>
        <authorList>
            <person name="Hagestad O.C."/>
            <person name="Hou L."/>
            <person name="Andersen J.H."/>
            <person name="Hansen E.H."/>
            <person name="Altermark B."/>
            <person name="Li C."/>
            <person name="Kuhnert E."/>
            <person name="Cox R.J."/>
            <person name="Crous P.W."/>
            <person name="Spatafora J.W."/>
            <person name="Lail K."/>
            <person name="Amirebrahimi M."/>
            <person name="Lipzen A."/>
            <person name="Pangilinan J."/>
            <person name="Andreopoulos W."/>
            <person name="Hayes R.D."/>
            <person name="Ng V."/>
            <person name="Grigoriev I.V."/>
            <person name="Jackson S.A."/>
            <person name="Sutton T.D.S."/>
            <person name="Dobson A.D.W."/>
            <person name="Rama T."/>
        </authorList>
    </citation>
    <scope>NUCLEOTIDE SEQUENCE</scope>
    <source>
        <strain evidence="1">TRa3180A</strain>
    </source>
</reference>
<name>A0A9P7Z816_9HELO</name>